<evidence type="ECO:0000259" key="3">
    <source>
        <dbReference type="Pfam" id="PF12850"/>
    </source>
</evidence>
<dbReference type="RefSeq" id="WP_011188087.1">
    <property type="nucleotide sequence ID" value="NC_006138.1"/>
</dbReference>
<evidence type="ECO:0000256" key="1">
    <source>
        <dbReference type="ARBA" id="ARBA00008950"/>
    </source>
</evidence>
<dbReference type="InterPro" id="IPR000979">
    <property type="entry name" value="Phosphodiesterase_MJ0936/Vps29"/>
</dbReference>
<dbReference type="eggNOG" id="COG0622">
    <property type="taxonomic scope" value="Bacteria"/>
</dbReference>
<keyword evidence="2" id="KW-0479">Metal-binding</keyword>
<dbReference type="InterPro" id="IPR024654">
    <property type="entry name" value="Calcineurin-like_PHP_lpxH"/>
</dbReference>
<evidence type="ECO:0000256" key="2">
    <source>
        <dbReference type="RuleBase" id="RU362039"/>
    </source>
</evidence>
<keyword evidence="5" id="KW-1185">Reference proteome</keyword>
<reference evidence="5" key="1">
    <citation type="journal article" date="2004" name="Environ. Microbiol.">
        <title>The genome of Desulfotalea psychrophila, a sulfate-reducing bacterium from permanently cold Arctic sediments.</title>
        <authorList>
            <person name="Rabus R."/>
            <person name="Ruepp A."/>
            <person name="Frickey T."/>
            <person name="Rattei T."/>
            <person name="Fartmann B."/>
            <person name="Stark M."/>
            <person name="Bauer M."/>
            <person name="Zibat A."/>
            <person name="Lombardot T."/>
            <person name="Becker I."/>
            <person name="Amann J."/>
            <person name="Gellner K."/>
            <person name="Teeling H."/>
            <person name="Leuschner W.D."/>
            <person name="Gloeckner F.-O."/>
            <person name="Lupas A.N."/>
            <person name="Amann R."/>
            <person name="Klenk H.-P."/>
        </authorList>
    </citation>
    <scope>NUCLEOTIDE SEQUENCE [LARGE SCALE GENOMIC DNA]</scope>
    <source>
        <strain evidence="5">DSM 12343 / LSv54</strain>
    </source>
</reference>
<dbReference type="STRING" id="177439.DP0842"/>
<dbReference type="EC" id="3.1.4.-" evidence="2"/>
<dbReference type="Gene3D" id="3.60.21.10">
    <property type="match status" value="1"/>
</dbReference>
<organism evidence="4 5">
    <name type="scientific">Desulfotalea psychrophila (strain LSv54 / DSM 12343)</name>
    <dbReference type="NCBI Taxonomy" id="177439"/>
    <lineage>
        <taxon>Bacteria</taxon>
        <taxon>Pseudomonadati</taxon>
        <taxon>Thermodesulfobacteriota</taxon>
        <taxon>Desulfobulbia</taxon>
        <taxon>Desulfobulbales</taxon>
        <taxon>Desulfocapsaceae</taxon>
        <taxon>Desulfotalea</taxon>
    </lineage>
</organism>
<dbReference type="InterPro" id="IPR029052">
    <property type="entry name" value="Metallo-depent_PP-like"/>
</dbReference>
<dbReference type="HOGENOM" id="CLU_063749_3_2_7"/>
<dbReference type="Pfam" id="PF12850">
    <property type="entry name" value="Metallophos_2"/>
    <property type="match status" value="1"/>
</dbReference>
<accession>Q6AQ02</accession>
<dbReference type="OrthoDB" id="9785951at2"/>
<proteinExistence type="inferred from homology"/>
<dbReference type="GO" id="GO:0016787">
    <property type="term" value="F:hydrolase activity"/>
    <property type="evidence" value="ECO:0007669"/>
    <property type="project" value="UniProtKB-UniRule"/>
</dbReference>
<gene>
    <name evidence="4" type="ordered locus">DP0842</name>
</gene>
<dbReference type="GO" id="GO:0046872">
    <property type="term" value="F:metal ion binding"/>
    <property type="evidence" value="ECO:0007669"/>
    <property type="project" value="UniProtKB-KW"/>
</dbReference>
<dbReference type="PANTHER" id="PTHR11124">
    <property type="entry name" value="VACUOLAR SORTING PROTEIN VPS29"/>
    <property type="match status" value="1"/>
</dbReference>
<comment type="cofactor">
    <cofactor evidence="2">
        <name>a divalent metal cation</name>
        <dbReference type="ChEBI" id="CHEBI:60240"/>
    </cofactor>
</comment>
<dbReference type="NCBIfam" id="TIGR00040">
    <property type="entry name" value="yfcE"/>
    <property type="match status" value="1"/>
</dbReference>
<feature type="domain" description="Calcineurin-like phosphoesterase" evidence="3">
    <location>
        <begin position="4"/>
        <end position="152"/>
    </location>
</feature>
<dbReference type="EMBL" id="CR522870">
    <property type="protein sequence ID" value="CAG35571.1"/>
    <property type="molecule type" value="Genomic_DNA"/>
</dbReference>
<comment type="similarity">
    <text evidence="1 2">Belongs to the metallophosphoesterase superfamily. YfcE family.</text>
</comment>
<sequence length="165" mass="17959">MTIIGILSDTHITAPTADFNRNTARAFADCDIIVHAGDLTDMTILEAFRGKEVHAVCGNVCNSRTKADLPEMKTFVVDGFLFALCHGANGPRHNIEERLFDQYPEADCIIYGHTHNPLCHRVASTLYINPGSFKGTGRYGAPGTYAIATTSKTGITAKIFDLPRS</sequence>
<evidence type="ECO:0000313" key="5">
    <source>
        <dbReference type="Proteomes" id="UP000000602"/>
    </source>
</evidence>
<dbReference type="KEGG" id="dps:DP0842"/>
<dbReference type="SUPFAM" id="SSF56300">
    <property type="entry name" value="Metallo-dependent phosphatases"/>
    <property type="match status" value="1"/>
</dbReference>
<dbReference type="AlphaFoldDB" id="Q6AQ02"/>
<protein>
    <recommendedName>
        <fullName evidence="2">Phosphoesterase</fullName>
        <ecNumber evidence="2">3.1.4.-</ecNumber>
    </recommendedName>
</protein>
<name>Q6AQ02_DESPS</name>
<dbReference type="Proteomes" id="UP000000602">
    <property type="component" value="Chromosome"/>
</dbReference>
<evidence type="ECO:0000313" key="4">
    <source>
        <dbReference type="EMBL" id="CAG35571.1"/>
    </source>
</evidence>